<dbReference type="FunFam" id="2.170.130.10:FF:000008">
    <property type="entry name" value="SusC/RagA family TonB-linked outer membrane protein"/>
    <property type="match status" value="1"/>
</dbReference>
<dbReference type="Gene3D" id="2.170.130.10">
    <property type="entry name" value="TonB-dependent receptor, plug domain"/>
    <property type="match status" value="1"/>
</dbReference>
<evidence type="ECO:0000256" key="5">
    <source>
        <dbReference type="ARBA" id="ARBA00023077"/>
    </source>
</evidence>
<evidence type="ECO:0000259" key="10">
    <source>
        <dbReference type="Pfam" id="PF00593"/>
    </source>
</evidence>
<dbReference type="InterPro" id="IPR000531">
    <property type="entry name" value="Beta-barrel_TonB"/>
</dbReference>
<dbReference type="Gene3D" id="2.40.170.20">
    <property type="entry name" value="TonB-dependent receptor, beta-barrel domain"/>
    <property type="match status" value="1"/>
</dbReference>
<dbReference type="SUPFAM" id="SSF56935">
    <property type="entry name" value="Porins"/>
    <property type="match status" value="1"/>
</dbReference>
<keyword evidence="6 8" id="KW-0472">Membrane</keyword>
<evidence type="ECO:0000256" key="2">
    <source>
        <dbReference type="ARBA" id="ARBA00022448"/>
    </source>
</evidence>
<dbReference type="InterPro" id="IPR023997">
    <property type="entry name" value="TonB-dep_OMP_SusC/RagA_CS"/>
</dbReference>
<feature type="domain" description="TonB-dependent receptor plug" evidence="11">
    <location>
        <begin position="136"/>
        <end position="243"/>
    </location>
</feature>
<dbReference type="NCBIfam" id="TIGR04057">
    <property type="entry name" value="SusC_RagA_signa"/>
    <property type="match status" value="1"/>
</dbReference>
<feature type="domain" description="TonB-dependent receptor-like beta-barrel" evidence="10">
    <location>
        <begin position="431"/>
        <end position="789"/>
    </location>
</feature>
<evidence type="ECO:0000256" key="9">
    <source>
        <dbReference type="RuleBase" id="RU003357"/>
    </source>
</evidence>
<dbReference type="NCBIfam" id="TIGR04056">
    <property type="entry name" value="OMP_RagA_SusC"/>
    <property type="match status" value="1"/>
</dbReference>
<dbReference type="InterPro" id="IPR036942">
    <property type="entry name" value="Beta-barrel_TonB_sf"/>
</dbReference>
<comment type="similarity">
    <text evidence="8 9">Belongs to the TonB-dependent receptor family.</text>
</comment>
<evidence type="ECO:0000259" key="11">
    <source>
        <dbReference type="Pfam" id="PF07715"/>
    </source>
</evidence>
<dbReference type="PROSITE" id="PS52016">
    <property type="entry name" value="TONB_DEPENDENT_REC_3"/>
    <property type="match status" value="1"/>
</dbReference>
<dbReference type="Proteomes" id="UP000293874">
    <property type="component" value="Unassembled WGS sequence"/>
</dbReference>
<evidence type="ECO:0000256" key="7">
    <source>
        <dbReference type="ARBA" id="ARBA00023237"/>
    </source>
</evidence>
<keyword evidence="4 8" id="KW-0812">Transmembrane</keyword>
<name>A0A4Q7MZK7_9BACT</name>
<reference evidence="12 13" key="1">
    <citation type="submission" date="2019-02" db="EMBL/GenBank/DDBJ databases">
        <title>Genomic Encyclopedia of Type Strains, Phase IV (KMG-IV): sequencing the most valuable type-strain genomes for metagenomic binning, comparative biology and taxonomic classification.</title>
        <authorList>
            <person name="Goeker M."/>
        </authorList>
    </citation>
    <scope>NUCLEOTIDE SEQUENCE [LARGE SCALE GENOMIC DNA]</scope>
    <source>
        <strain evidence="12 13">DSM 18116</strain>
    </source>
</reference>
<dbReference type="InterPro" id="IPR023996">
    <property type="entry name" value="TonB-dep_OMP_SusC/RagA"/>
</dbReference>
<evidence type="ECO:0000256" key="8">
    <source>
        <dbReference type="PROSITE-ProRule" id="PRU01360"/>
    </source>
</evidence>
<proteinExistence type="inferred from homology"/>
<dbReference type="OrthoDB" id="9768177at2"/>
<dbReference type="EMBL" id="SGXA01000002">
    <property type="protein sequence ID" value="RZS72650.1"/>
    <property type="molecule type" value="Genomic_DNA"/>
</dbReference>
<gene>
    <name evidence="12" type="ORF">EV199_4573</name>
</gene>
<dbReference type="InterPro" id="IPR037066">
    <property type="entry name" value="Plug_dom_sf"/>
</dbReference>
<dbReference type="InterPro" id="IPR039426">
    <property type="entry name" value="TonB-dep_rcpt-like"/>
</dbReference>
<dbReference type="InterPro" id="IPR008969">
    <property type="entry name" value="CarboxyPept-like_regulatory"/>
</dbReference>
<comment type="caution">
    <text evidence="12">The sequence shown here is derived from an EMBL/GenBank/DDBJ whole genome shotgun (WGS) entry which is preliminary data.</text>
</comment>
<dbReference type="RefSeq" id="WP_130543046.1">
    <property type="nucleotide sequence ID" value="NZ_CP042431.1"/>
</dbReference>
<dbReference type="Pfam" id="PF07715">
    <property type="entry name" value="Plug"/>
    <property type="match status" value="1"/>
</dbReference>
<dbReference type="InterPro" id="IPR012910">
    <property type="entry name" value="Plug_dom"/>
</dbReference>
<dbReference type="Pfam" id="PF00593">
    <property type="entry name" value="TonB_dep_Rec_b-barrel"/>
    <property type="match status" value="1"/>
</dbReference>
<dbReference type="Pfam" id="PF13715">
    <property type="entry name" value="CarbopepD_reg_2"/>
    <property type="match status" value="1"/>
</dbReference>
<dbReference type="Gene3D" id="2.60.40.1120">
    <property type="entry name" value="Carboxypeptidase-like, regulatory domain"/>
    <property type="match status" value="1"/>
</dbReference>
<dbReference type="GO" id="GO:0009279">
    <property type="term" value="C:cell outer membrane"/>
    <property type="evidence" value="ECO:0007669"/>
    <property type="project" value="UniProtKB-SubCell"/>
</dbReference>
<protein>
    <submittedName>
        <fullName evidence="12">TonB-linked SusC/RagA family outer membrane protein</fullName>
    </submittedName>
</protein>
<evidence type="ECO:0000313" key="12">
    <source>
        <dbReference type="EMBL" id="RZS72650.1"/>
    </source>
</evidence>
<keyword evidence="2 8" id="KW-0813">Transport</keyword>
<evidence type="ECO:0000256" key="4">
    <source>
        <dbReference type="ARBA" id="ARBA00022692"/>
    </source>
</evidence>
<accession>A0A4Q7MZK7</accession>
<evidence type="ECO:0000256" key="1">
    <source>
        <dbReference type="ARBA" id="ARBA00004571"/>
    </source>
</evidence>
<evidence type="ECO:0000313" key="13">
    <source>
        <dbReference type="Proteomes" id="UP000293874"/>
    </source>
</evidence>
<keyword evidence="3 8" id="KW-1134">Transmembrane beta strand</keyword>
<dbReference type="SUPFAM" id="SSF49464">
    <property type="entry name" value="Carboxypeptidase regulatory domain-like"/>
    <property type="match status" value="1"/>
</dbReference>
<keyword evidence="7 8" id="KW-0998">Cell outer membrane</keyword>
<evidence type="ECO:0000256" key="6">
    <source>
        <dbReference type="ARBA" id="ARBA00023136"/>
    </source>
</evidence>
<comment type="subcellular location">
    <subcellularLocation>
        <location evidence="1 8">Cell outer membrane</location>
        <topology evidence="1 8">Multi-pass membrane protein</topology>
    </subcellularLocation>
</comment>
<organism evidence="12 13">
    <name type="scientific">Pseudobacter ginsenosidimutans</name>
    <dbReference type="NCBI Taxonomy" id="661488"/>
    <lineage>
        <taxon>Bacteria</taxon>
        <taxon>Pseudomonadati</taxon>
        <taxon>Bacteroidota</taxon>
        <taxon>Chitinophagia</taxon>
        <taxon>Chitinophagales</taxon>
        <taxon>Chitinophagaceae</taxon>
        <taxon>Pseudobacter</taxon>
    </lineage>
</organism>
<evidence type="ECO:0000256" key="3">
    <source>
        <dbReference type="ARBA" id="ARBA00022452"/>
    </source>
</evidence>
<keyword evidence="13" id="KW-1185">Reference proteome</keyword>
<keyword evidence="5 9" id="KW-0798">TonB box</keyword>
<sequence length="1039" mass="112766">MLQPFSLLDHVAIRKRPRLQLVFRQLSIVWLLTILFSGSLSAQETAISGTVKDAKGTPLAWVTVHVKGTSASTSTDAQGKFQISAAVNATLVFSHAGFASQEIALNNRTAIDVTLALSDQNLDQVVVIGYGTARKGDITGSISSVSGKDLKAVPAASLSQALAGRAAGVRVSTSSNMPGGGISIRIRGGNSIQGGNEPLYVVDGYPLYNENGPAINPNDIESVEILKDASATAIYGSRGANGVVIITTKRGKAGRNQIQFESYYGIQKVRKKIPMLNAEQLATVINEGVANVNKDNQGNAGYPKPLPFTEEQIKGFGAGTDWQDEIFREAPIQNYQLTFSGGTDKSQYAVSGNYFDQQGIVINTGFSRGSVRLNLDQEINKRLKLGVSATISRTKGTLVNTDGDGGAGAGVVYGALNFSPTVPVHNPDGTYTINNRSGGILISNPVAMANESWNTNVATRAIGNATLEFKIMEGLFIKTLLGTNMRYEKSSTYLPRTIYSGVANNGTASIYNAQNAEWLNENTISYRKTIADVHRINAIVGYTFQNGNYEDVRANAQNFANDILLYNNLGTAQQTNTGASNKNEWLLQSWIARINYDYDGKYLLTLTGRRDGSSRFGAGNKYAFFPSGSVAWRVSNENFMSGISAVNDLKIRASYGLTGNQEIGQFQSLGALGTQNYNFGNTLSVGYAPNRVGNPNLKWESTAQMDFGLDLSLFKNRIQVTADWYEKRTRDLLYNVSLPITTGFSTSLQNVGKVKNSGIELTLNTINFAGKDFEWSTSFNIAWNKNEILDLGNVTGDIPVGGASGHLQLANSGILRVGSPVGVFFGLVTDGIFQNAEEIAKSAQKNAKPGERRYKDIKADGVINSSDRVILGKAQPDYIYGFTNNFSYKGIDLAVFFQGVYGNSIFNINRFEQESMTGVSNQSTAVLDRWTPTNPSQVMPRAASVGQPYQVTSRQVEDGSYLRLRNIQIGYNLPEKWLKPAGLTSVRLYLSGQNLWTKTDYSGYDPEVSRFNQETLSQGIDYGSYPANKAILIGLNITL</sequence>
<dbReference type="AlphaFoldDB" id="A0A4Q7MZK7"/>